<protein>
    <submittedName>
        <fullName evidence="1">Uncharacterized protein</fullName>
    </submittedName>
</protein>
<keyword evidence="2" id="KW-1185">Reference proteome</keyword>
<gene>
    <name evidence="1" type="ORF">Patl1_05219</name>
</gene>
<accession>A0ACC1BTH2</accession>
<dbReference type="Proteomes" id="UP001164250">
    <property type="component" value="Chromosome 3"/>
</dbReference>
<comment type="caution">
    <text evidence="1">The sequence shown here is derived from an EMBL/GenBank/DDBJ whole genome shotgun (WGS) entry which is preliminary data.</text>
</comment>
<organism evidence="1 2">
    <name type="scientific">Pistacia atlantica</name>
    <dbReference type="NCBI Taxonomy" id="434234"/>
    <lineage>
        <taxon>Eukaryota</taxon>
        <taxon>Viridiplantae</taxon>
        <taxon>Streptophyta</taxon>
        <taxon>Embryophyta</taxon>
        <taxon>Tracheophyta</taxon>
        <taxon>Spermatophyta</taxon>
        <taxon>Magnoliopsida</taxon>
        <taxon>eudicotyledons</taxon>
        <taxon>Gunneridae</taxon>
        <taxon>Pentapetalae</taxon>
        <taxon>rosids</taxon>
        <taxon>malvids</taxon>
        <taxon>Sapindales</taxon>
        <taxon>Anacardiaceae</taxon>
        <taxon>Pistacia</taxon>
    </lineage>
</organism>
<name>A0ACC1BTH2_9ROSI</name>
<proteinExistence type="predicted"/>
<reference evidence="2" key="1">
    <citation type="journal article" date="2023" name="G3 (Bethesda)">
        <title>Genome assembly and association tests identify interacting loci associated with vigor, precocity, and sex in interspecific pistachio rootstocks.</title>
        <authorList>
            <person name="Palmer W."/>
            <person name="Jacygrad E."/>
            <person name="Sagayaradj S."/>
            <person name="Cavanaugh K."/>
            <person name="Han R."/>
            <person name="Bertier L."/>
            <person name="Beede B."/>
            <person name="Kafkas S."/>
            <person name="Golino D."/>
            <person name="Preece J."/>
            <person name="Michelmore R."/>
        </authorList>
    </citation>
    <scope>NUCLEOTIDE SEQUENCE [LARGE SCALE GENOMIC DNA]</scope>
</reference>
<dbReference type="EMBL" id="CM047899">
    <property type="protein sequence ID" value="KAJ0102350.1"/>
    <property type="molecule type" value="Genomic_DNA"/>
</dbReference>
<evidence type="ECO:0000313" key="2">
    <source>
        <dbReference type="Proteomes" id="UP001164250"/>
    </source>
</evidence>
<evidence type="ECO:0000313" key="1">
    <source>
        <dbReference type="EMBL" id="KAJ0102350.1"/>
    </source>
</evidence>
<sequence length="613" mass="69748">MGRAQKYPTIKQAKRHLSTAHLSMDSNYHKPLRIYLVSSADSPEFTHVTRVLTRSNLIALDAEWKPIRSHQPNFPTVSLLQLACQLDPRLSSDSDELNETVVFLLDLSSIPLSSILELLKEVFVSPDVLKLGFKFKQDLIYLSSTFCSQGCEPGFDRVSTEVLGKGVTCIWLTLNLNFFGLGNRKSMFELKFLGRIFINVTVILNNFIPVEPYLDIASIYNYLQHKQHGRKLPRETKSLATICKEVLGISLSKELQCSDWSHRPLTEEQKTYAATDAHCLLEIFNSFRDKVSQEGNSSGNIVELHSFDVDLGLKEILEKPEVGNKIIRTRVCDALDIVRAAASSQYSQHVAEGVVSRISCRTTMPMDEFFLKIVRKHGEKLVLRESDRAPKTSKKKGKRRSSAVVILKEKQVDNFGDWQGPPTWDLSLGGDGCPKFLCDVMVEGLAKHLRCVGIDAAIPNSKKPESRELIDQASKEKRVLLTRDAKLLRHQYLIKNQIYRVKSLLKNEQLLEVIETFQLKISEDQLMSRCTKCNGRFIQKPLSMEEAVEAAKGFQRIPDCLFDKNLEFWQCIDCHQLYWEVASNLLSYGAVLFLFANGCLSFMSNTRYQLRRN</sequence>